<dbReference type="InterPro" id="IPR009100">
    <property type="entry name" value="AcylCoA_DH/oxidase_NM_dom_sf"/>
</dbReference>
<sequence>MLTRPSAFAPPAGEAHWLDVVRELAVGFAERAPGHDADSTLPLENLQALNASGLDVAVLPAPHGGGLSFATIGAALVEISAACPATAALWLMHAGAAHGLVSLSEPTAARFYAAELAAGRRFANALSEPSSGNLFLTPQQSATPVEGGWRLDGAKRFVSGCEVADHFLTNVLVGGVPTFFGVAKDDSVSFAGVWDAMGMRATRSQLVSFAGTVLREERRCAVPPPTSANLISVGLPFLSLGIARAAVDAASEHARGRFLPGVGDVLASLQWVRFEMAGLHVALRGAFLMAEQVAWLADRDDPQATPAAVEAKLAANEVAKAAAALGVKIGGASGYLSTSPIQRHFRDAQAGALMAYSVEVCSDVVGTWVVQSPR</sequence>
<proteinExistence type="inferred from homology"/>
<comment type="similarity">
    <text evidence="2">Belongs to the acyl-CoA dehydrogenase family.</text>
</comment>
<dbReference type="InterPro" id="IPR036250">
    <property type="entry name" value="AcylCo_DH-like_C"/>
</dbReference>
<dbReference type="Pfam" id="PF00441">
    <property type="entry name" value="Acyl-CoA_dh_1"/>
    <property type="match status" value="1"/>
</dbReference>
<dbReference type="EMBL" id="PVZF01000002">
    <property type="protein sequence ID" value="PRY17232.1"/>
    <property type="molecule type" value="Genomic_DNA"/>
</dbReference>
<dbReference type="InterPro" id="IPR046373">
    <property type="entry name" value="Acyl-CoA_Oxase/DH_mid-dom_sf"/>
</dbReference>
<keyword evidence="3" id="KW-0285">Flavoprotein</keyword>
<evidence type="ECO:0000256" key="1">
    <source>
        <dbReference type="ARBA" id="ARBA00001974"/>
    </source>
</evidence>
<accession>A0A2T0R7V5</accession>
<dbReference type="Gene3D" id="1.10.540.10">
    <property type="entry name" value="Acyl-CoA dehydrogenase/oxidase, N-terminal domain"/>
    <property type="match status" value="1"/>
</dbReference>
<gene>
    <name evidence="6" type="ORF">CLV37_102191</name>
</gene>
<evidence type="ECO:0000313" key="6">
    <source>
        <dbReference type="EMBL" id="PRY17232.1"/>
    </source>
</evidence>
<dbReference type="PANTHER" id="PTHR43884">
    <property type="entry name" value="ACYL-COA DEHYDROGENASE"/>
    <property type="match status" value="1"/>
</dbReference>
<evidence type="ECO:0000259" key="5">
    <source>
        <dbReference type="Pfam" id="PF00441"/>
    </source>
</evidence>
<evidence type="ECO:0000256" key="2">
    <source>
        <dbReference type="ARBA" id="ARBA00009347"/>
    </source>
</evidence>
<protein>
    <submittedName>
        <fullName evidence="6">Alkylation response protein AidB-like acyl-CoA dehydrogenase</fullName>
    </submittedName>
</protein>
<dbReference type="Gene3D" id="1.20.140.10">
    <property type="entry name" value="Butyryl-CoA Dehydrogenase, subunit A, domain 3"/>
    <property type="match status" value="1"/>
</dbReference>
<dbReference type="OrthoDB" id="2986495at2"/>
<dbReference type="InterPro" id="IPR009075">
    <property type="entry name" value="AcylCo_DH/oxidase_C"/>
</dbReference>
<dbReference type="Gene3D" id="2.40.110.10">
    <property type="entry name" value="Butyryl-CoA Dehydrogenase, subunit A, domain 2"/>
    <property type="match status" value="1"/>
</dbReference>
<comment type="caution">
    <text evidence="6">The sequence shown here is derived from an EMBL/GenBank/DDBJ whole genome shotgun (WGS) entry which is preliminary data.</text>
</comment>
<dbReference type="GO" id="GO:0050660">
    <property type="term" value="F:flavin adenine dinucleotide binding"/>
    <property type="evidence" value="ECO:0007669"/>
    <property type="project" value="InterPro"/>
</dbReference>
<dbReference type="SUPFAM" id="SSF56645">
    <property type="entry name" value="Acyl-CoA dehydrogenase NM domain-like"/>
    <property type="match status" value="1"/>
</dbReference>
<dbReference type="Proteomes" id="UP000238083">
    <property type="component" value="Unassembled WGS sequence"/>
</dbReference>
<dbReference type="InterPro" id="IPR037069">
    <property type="entry name" value="AcylCoA_DH/ox_N_sf"/>
</dbReference>
<organism evidence="6 7">
    <name type="scientific">Kineococcus rhizosphaerae</name>
    <dbReference type="NCBI Taxonomy" id="559628"/>
    <lineage>
        <taxon>Bacteria</taxon>
        <taxon>Bacillati</taxon>
        <taxon>Actinomycetota</taxon>
        <taxon>Actinomycetes</taxon>
        <taxon>Kineosporiales</taxon>
        <taxon>Kineosporiaceae</taxon>
        <taxon>Kineococcus</taxon>
    </lineage>
</organism>
<dbReference type="RefSeq" id="WP_106207849.1">
    <property type="nucleotide sequence ID" value="NZ_PVZF01000002.1"/>
</dbReference>
<evidence type="ECO:0000256" key="4">
    <source>
        <dbReference type="ARBA" id="ARBA00022827"/>
    </source>
</evidence>
<keyword evidence="4" id="KW-0274">FAD</keyword>
<dbReference type="CDD" id="cd00567">
    <property type="entry name" value="ACAD"/>
    <property type="match status" value="1"/>
</dbReference>
<evidence type="ECO:0000313" key="7">
    <source>
        <dbReference type="Proteomes" id="UP000238083"/>
    </source>
</evidence>
<reference evidence="6 7" key="1">
    <citation type="submission" date="2018-03" db="EMBL/GenBank/DDBJ databases">
        <title>Genomic Encyclopedia of Archaeal and Bacterial Type Strains, Phase II (KMG-II): from individual species to whole genera.</title>
        <authorList>
            <person name="Goeker M."/>
        </authorList>
    </citation>
    <scope>NUCLEOTIDE SEQUENCE [LARGE SCALE GENOMIC DNA]</scope>
    <source>
        <strain evidence="6 7">DSM 19711</strain>
    </source>
</reference>
<evidence type="ECO:0000256" key="3">
    <source>
        <dbReference type="ARBA" id="ARBA00022630"/>
    </source>
</evidence>
<name>A0A2T0R7V5_9ACTN</name>
<dbReference type="PIRSF" id="PIRSF016578">
    <property type="entry name" value="HsaA"/>
    <property type="match status" value="1"/>
</dbReference>
<dbReference type="PANTHER" id="PTHR43884:SF12">
    <property type="entry name" value="ISOVALERYL-COA DEHYDROGENASE, MITOCHONDRIAL-RELATED"/>
    <property type="match status" value="1"/>
</dbReference>
<keyword evidence="7" id="KW-1185">Reference proteome</keyword>
<dbReference type="SUPFAM" id="SSF47203">
    <property type="entry name" value="Acyl-CoA dehydrogenase C-terminal domain-like"/>
    <property type="match status" value="1"/>
</dbReference>
<dbReference type="GO" id="GO:0003995">
    <property type="term" value="F:acyl-CoA dehydrogenase activity"/>
    <property type="evidence" value="ECO:0007669"/>
    <property type="project" value="TreeGrafter"/>
</dbReference>
<dbReference type="AlphaFoldDB" id="A0A2T0R7V5"/>
<comment type="cofactor">
    <cofactor evidence="1">
        <name>FAD</name>
        <dbReference type="ChEBI" id="CHEBI:57692"/>
    </cofactor>
</comment>
<feature type="domain" description="Acyl-CoA dehydrogenase/oxidase C-terminal" evidence="5">
    <location>
        <begin position="239"/>
        <end position="354"/>
    </location>
</feature>